<dbReference type="PRINTS" id="PR00096">
    <property type="entry name" value="GATASE"/>
</dbReference>
<dbReference type="CDD" id="cd01743">
    <property type="entry name" value="GATase1_Anthranilate_Synthase"/>
    <property type="match status" value="1"/>
</dbReference>
<evidence type="ECO:0000256" key="1">
    <source>
        <dbReference type="ARBA" id="ARBA00022962"/>
    </source>
</evidence>
<dbReference type="PANTHER" id="PTHR43418">
    <property type="entry name" value="MULTIFUNCTIONAL TRYPTOPHAN BIOSYNTHESIS PROTEIN-RELATED"/>
    <property type="match status" value="1"/>
</dbReference>
<dbReference type="Gene3D" id="3.40.50.880">
    <property type="match status" value="1"/>
</dbReference>
<dbReference type="PRINTS" id="PR00099">
    <property type="entry name" value="CPSGATASE"/>
</dbReference>
<proteinExistence type="predicted"/>
<dbReference type="PROSITE" id="PS51273">
    <property type="entry name" value="GATASE_TYPE_1"/>
    <property type="match status" value="1"/>
</dbReference>
<dbReference type="SUPFAM" id="SSF52317">
    <property type="entry name" value="Class I glutamine amidotransferase-like"/>
    <property type="match status" value="1"/>
</dbReference>
<protein>
    <submittedName>
        <fullName evidence="3">Anthranilate synthase component II</fullName>
    </submittedName>
</protein>
<comment type="caution">
    <text evidence="3">The sequence shown here is derived from an EMBL/GenBank/DDBJ whole genome shotgun (WGS) entry which is preliminary data.</text>
</comment>
<accession>A0ABV9SV71</accession>
<dbReference type="EMBL" id="JBHSJJ010000001">
    <property type="protein sequence ID" value="MFC4870231.1"/>
    <property type="molecule type" value="Genomic_DNA"/>
</dbReference>
<dbReference type="PANTHER" id="PTHR43418:SF4">
    <property type="entry name" value="MULTIFUNCTIONAL TRYPTOPHAN BIOSYNTHESIS PROTEIN"/>
    <property type="match status" value="1"/>
</dbReference>
<dbReference type="Proteomes" id="UP001595818">
    <property type="component" value="Unassembled WGS sequence"/>
</dbReference>
<dbReference type="NCBIfam" id="TIGR00566">
    <property type="entry name" value="trpG_papA"/>
    <property type="match status" value="1"/>
</dbReference>
<dbReference type="InterPro" id="IPR017926">
    <property type="entry name" value="GATASE"/>
</dbReference>
<evidence type="ECO:0000313" key="4">
    <source>
        <dbReference type="Proteomes" id="UP001595818"/>
    </source>
</evidence>
<dbReference type="Pfam" id="PF00117">
    <property type="entry name" value="GATase"/>
    <property type="match status" value="1"/>
</dbReference>
<feature type="domain" description="Glutamine amidotransferase" evidence="2">
    <location>
        <begin position="3"/>
        <end position="180"/>
    </location>
</feature>
<evidence type="ECO:0000259" key="2">
    <source>
        <dbReference type="Pfam" id="PF00117"/>
    </source>
</evidence>
<dbReference type="PRINTS" id="PR00097">
    <property type="entry name" value="ANTSNTHASEII"/>
</dbReference>
<dbReference type="InterPro" id="IPR050472">
    <property type="entry name" value="Anth_synth/Amidotransfase"/>
</dbReference>
<evidence type="ECO:0000313" key="3">
    <source>
        <dbReference type="EMBL" id="MFC4870231.1"/>
    </source>
</evidence>
<name>A0ABV9SV71_9BACT</name>
<dbReference type="InterPro" id="IPR006221">
    <property type="entry name" value="TrpG/PapA_dom"/>
</dbReference>
<dbReference type="RefSeq" id="WP_377060592.1">
    <property type="nucleotide sequence ID" value="NZ_JBHSJJ010000001.1"/>
</dbReference>
<gene>
    <name evidence="3" type="ORF">ACFPFU_00930</name>
</gene>
<keyword evidence="1" id="KW-0315">Glutamine amidotransferase</keyword>
<keyword evidence="4" id="KW-1185">Reference proteome</keyword>
<sequence>MILLVDNFDSFSHILADYFLRTGVELEIVRNDVSLEALKRRPYEALVISPGPETPEKAGNLMEILGYYHDKIPVLGICLGHQAIGTFFGGRLAVNERPMHGKVSTVRQVCPHVILDGLPDTFEVTRYHSLELKELPPTLNVLLETRQKEVMAIAHTYFPVVGLQFHPEAHLTQFGFELIHSWVKYIAVTDFLARVNF</sequence>
<reference evidence="4" key="1">
    <citation type="journal article" date="2019" name="Int. J. Syst. Evol. Microbiol.">
        <title>The Global Catalogue of Microorganisms (GCM) 10K type strain sequencing project: providing services to taxonomists for standard genome sequencing and annotation.</title>
        <authorList>
            <consortium name="The Broad Institute Genomics Platform"/>
            <consortium name="The Broad Institute Genome Sequencing Center for Infectious Disease"/>
            <person name="Wu L."/>
            <person name="Ma J."/>
        </authorList>
    </citation>
    <scope>NUCLEOTIDE SEQUENCE [LARGE SCALE GENOMIC DNA]</scope>
    <source>
        <strain evidence="4">CGMCC 4.7466</strain>
    </source>
</reference>
<organism evidence="3 4">
    <name type="scientific">Negadavirga shengliensis</name>
    <dbReference type="NCBI Taxonomy" id="1389218"/>
    <lineage>
        <taxon>Bacteria</taxon>
        <taxon>Pseudomonadati</taxon>
        <taxon>Bacteroidota</taxon>
        <taxon>Cytophagia</taxon>
        <taxon>Cytophagales</taxon>
        <taxon>Cyclobacteriaceae</taxon>
        <taxon>Negadavirga</taxon>
    </lineage>
</organism>
<dbReference type="InterPro" id="IPR029062">
    <property type="entry name" value="Class_I_gatase-like"/>
</dbReference>